<dbReference type="eggNOG" id="KOG3854">
    <property type="taxonomic scope" value="Eukaryota"/>
</dbReference>
<gene>
    <name evidence="3" type="primary">Dere\GG18623</name>
    <name evidence="3" type="synonym">dere_GLEANR_3443</name>
    <name evidence="3" type="synonym">GG18623</name>
    <name evidence="3" type="ORF">Dere_GG18623</name>
</gene>
<dbReference type="OrthoDB" id="20772at2759"/>
<evidence type="ECO:0000259" key="2">
    <source>
        <dbReference type="SMART" id="SM00731"/>
    </source>
</evidence>
<dbReference type="AlphaFoldDB" id="B3NTW3"/>
<accession>B3NTW3</accession>
<feature type="compositionally biased region" description="Basic and acidic residues" evidence="1">
    <location>
        <begin position="272"/>
        <end position="281"/>
    </location>
</feature>
<keyword evidence="4" id="KW-1185">Reference proteome</keyword>
<proteinExistence type="predicted"/>
<sequence length="811" mass="91042">MAFETFAYQLKILGEGLNKLLDDNGAQVGCWKPSDTTSDIWISEDSLASSQDGAQGVIATEERADFENPYRRKLRARGPGSIKGEFMTPKLAKKRSFPKCNGDQPDAKKALLFERFVSIYEREIKSTPEIASSQSRKQNYQNNIASEMSAGASANPEDSLVKLINDCNLEDNGDAQVSCHPSVSPANQTEFQLVHFMLPCKTPQSQAQVEPNHSASFASGDISGGSNILSDDSRASPCSFLHSSEICNSSEFEDLAKEFVKDSSYFELSLDSDNRTPRSESSDMETPRSAVKRHPPVTNGDGLAKRKSYRNLNDMPTPSNPPVVTRSGRVVVSRTNQQFVYSSSQSKDDDEENSDDLSLDADDEEYEGDDFEQPKWTGRKRRSLRNSSSSACSTDGSHSSPETVPPLVYLELGGKVVIVRDAPQPNIVLEDDEELKTKMHKFLGLIASRRKLYNPEEDCNLDPENNNENNEKEVNLSITRMAYSSPTSEPSPLTPSPTWSKLNLSHIHTPTMEERQAKIRDDFVLNAIVHSFEEDTPNSVKEPIDLSDLPNKKEIATNCRRHKSSVACLERHPHFYGFVQSLSPAISINMCHPLALKYRQTDFIQCKVPLAKALFNMFNHAIFHCGLQVPIVWKHSMNTRWKCELTIDASGKRTAEILLLRSLDTAAELIQPLLHEMCHVAAFVFNRELGHGDNCRRWAYQAKMAFPEIPTIDDCIGSFKYTCTMCTRCSYGVADWKSHKLRCYYCQFEVTVKPFCKKNMYDGVRSDTTMTPFKCFIRDKYLKLGEEGGANHSSKMALLNAEFVKMNATRD</sequence>
<feature type="region of interest" description="Disordered" evidence="1">
    <location>
        <begin position="270"/>
        <end position="404"/>
    </location>
</feature>
<evidence type="ECO:0000313" key="4">
    <source>
        <dbReference type="Proteomes" id="UP000008711"/>
    </source>
</evidence>
<dbReference type="EMBL" id="CH954180">
    <property type="protein sequence ID" value="EDV45671.2"/>
    <property type="molecule type" value="Genomic_DNA"/>
</dbReference>
<protein>
    <recommendedName>
        <fullName evidence="2">SprT-like domain-containing protein</fullName>
    </recommendedName>
</protein>
<reference evidence="3 4" key="2">
    <citation type="journal article" date="2008" name="Bioinformatics">
        <title>Assembly reconciliation.</title>
        <authorList>
            <person name="Zimin A.V."/>
            <person name="Smith D.R."/>
            <person name="Sutton G."/>
            <person name="Yorke J.A."/>
        </authorList>
    </citation>
    <scope>NUCLEOTIDE SEQUENCE [LARGE SCALE GENOMIC DNA]</scope>
    <source>
        <strain evidence="3 4">TSC#14021-0224.01</strain>
    </source>
</reference>
<dbReference type="Proteomes" id="UP000008711">
    <property type="component" value="Unassembled WGS sequence"/>
</dbReference>
<feature type="domain" description="SprT-like" evidence="2">
    <location>
        <begin position="608"/>
        <end position="753"/>
    </location>
</feature>
<dbReference type="Pfam" id="PF10263">
    <property type="entry name" value="SprT-like"/>
    <property type="match status" value="1"/>
</dbReference>
<reference evidence="3 4" key="1">
    <citation type="journal article" date="2007" name="Nature">
        <title>Evolution of genes and genomes on the Drosophila phylogeny.</title>
        <authorList>
            <consortium name="Drosophila 12 Genomes Consortium"/>
            <person name="Clark A.G."/>
            <person name="Eisen M.B."/>
            <person name="Smith D.R."/>
            <person name="Bergman C.M."/>
            <person name="Oliver B."/>
            <person name="Markow T.A."/>
            <person name="Kaufman T.C."/>
            <person name="Kellis M."/>
            <person name="Gelbart W."/>
            <person name="Iyer V.N."/>
            <person name="Pollard D.A."/>
            <person name="Sackton T.B."/>
            <person name="Larracuente A.M."/>
            <person name="Singh N.D."/>
            <person name="Abad J.P."/>
            <person name="Abt D.N."/>
            <person name="Adryan B."/>
            <person name="Aguade M."/>
            <person name="Akashi H."/>
            <person name="Anderson W.W."/>
            <person name="Aquadro C.F."/>
            <person name="Ardell D.H."/>
            <person name="Arguello R."/>
            <person name="Artieri C.G."/>
            <person name="Barbash D.A."/>
            <person name="Barker D."/>
            <person name="Barsanti P."/>
            <person name="Batterham P."/>
            <person name="Batzoglou S."/>
            <person name="Begun D."/>
            <person name="Bhutkar A."/>
            <person name="Blanco E."/>
            <person name="Bosak S.A."/>
            <person name="Bradley R.K."/>
            <person name="Brand A.D."/>
            <person name="Brent M.R."/>
            <person name="Brooks A.N."/>
            <person name="Brown R.H."/>
            <person name="Butlin R.K."/>
            <person name="Caggese C."/>
            <person name="Calvi B.R."/>
            <person name="Bernardo de Carvalho A."/>
            <person name="Caspi A."/>
            <person name="Castrezana S."/>
            <person name="Celniker S.E."/>
            <person name="Chang J.L."/>
            <person name="Chapple C."/>
            <person name="Chatterji S."/>
            <person name="Chinwalla A."/>
            <person name="Civetta A."/>
            <person name="Clifton S.W."/>
            <person name="Comeron J.M."/>
            <person name="Costello J.C."/>
            <person name="Coyne J.A."/>
            <person name="Daub J."/>
            <person name="David R.G."/>
            <person name="Delcher A.L."/>
            <person name="Delehaunty K."/>
            <person name="Do C.B."/>
            <person name="Ebling H."/>
            <person name="Edwards K."/>
            <person name="Eickbush T."/>
            <person name="Evans J.D."/>
            <person name="Filipski A."/>
            <person name="Findeiss S."/>
            <person name="Freyhult E."/>
            <person name="Fulton L."/>
            <person name="Fulton R."/>
            <person name="Garcia A.C."/>
            <person name="Gardiner A."/>
            <person name="Garfield D.A."/>
            <person name="Garvin B.E."/>
            <person name="Gibson G."/>
            <person name="Gilbert D."/>
            <person name="Gnerre S."/>
            <person name="Godfrey J."/>
            <person name="Good R."/>
            <person name="Gotea V."/>
            <person name="Gravely B."/>
            <person name="Greenberg A.J."/>
            <person name="Griffiths-Jones S."/>
            <person name="Gross S."/>
            <person name="Guigo R."/>
            <person name="Gustafson E.A."/>
            <person name="Haerty W."/>
            <person name="Hahn M.W."/>
            <person name="Halligan D.L."/>
            <person name="Halpern A.L."/>
            <person name="Halter G.M."/>
            <person name="Han M.V."/>
            <person name="Heger A."/>
            <person name="Hillier L."/>
            <person name="Hinrichs A.S."/>
            <person name="Holmes I."/>
            <person name="Hoskins R.A."/>
            <person name="Hubisz M.J."/>
            <person name="Hultmark D."/>
            <person name="Huntley M.A."/>
            <person name="Jaffe D.B."/>
            <person name="Jagadeeshan S."/>
            <person name="Jeck W.R."/>
            <person name="Johnson J."/>
            <person name="Jones C.D."/>
            <person name="Jordan W.C."/>
            <person name="Karpen G.H."/>
            <person name="Kataoka E."/>
            <person name="Keightley P.D."/>
            <person name="Kheradpour P."/>
            <person name="Kirkness E.F."/>
            <person name="Koerich L.B."/>
            <person name="Kristiansen K."/>
            <person name="Kudrna D."/>
            <person name="Kulathinal R.J."/>
            <person name="Kumar S."/>
            <person name="Kwok R."/>
            <person name="Lander E."/>
            <person name="Langley C.H."/>
            <person name="Lapoint R."/>
            <person name="Lazzaro B.P."/>
            <person name="Lee S.J."/>
            <person name="Levesque L."/>
            <person name="Li R."/>
            <person name="Lin C.F."/>
            <person name="Lin M.F."/>
            <person name="Lindblad-Toh K."/>
            <person name="Llopart A."/>
            <person name="Long M."/>
            <person name="Low L."/>
            <person name="Lozovsky E."/>
            <person name="Lu J."/>
            <person name="Luo M."/>
            <person name="Machado C.A."/>
            <person name="Makalowski W."/>
            <person name="Marzo M."/>
            <person name="Matsuda M."/>
            <person name="Matzkin L."/>
            <person name="McAllister B."/>
            <person name="McBride C.S."/>
            <person name="McKernan B."/>
            <person name="McKernan K."/>
            <person name="Mendez-Lago M."/>
            <person name="Minx P."/>
            <person name="Mollenhauer M.U."/>
            <person name="Montooth K."/>
            <person name="Mount S.M."/>
            <person name="Mu X."/>
            <person name="Myers E."/>
            <person name="Negre B."/>
            <person name="Newfeld S."/>
            <person name="Nielsen R."/>
            <person name="Noor M.A."/>
            <person name="O'Grady P."/>
            <person name="Pachter L."/>
            <person name="Papaceit M."/>
            <person name="Parisi M.J."/>
            <person name="Parisi M."/>
            <person name="Parts L."/>
            <person name="Pedersen J.S."/>
            <person name="Pesole G."/>
            <person name="Phillippy A.M."/>
            <person name="Ponting C.P."/>
            <person name="Pop M."/>
            <person name="Porcelli D."/>
            <person name="Powell J.R."/>
            <person name="Prohaska S."/>
            <person name="Pruitt K."/>
            <person name="Puig M."/>
            <person name="Quesneville H."/>
            <person name="Ram K.R."/>
            <person name="Rand D."/>
            <person name="Rasmussen M.D."/>
            <person name="Reed L.K."/>
            <person name="Reenan R."/>
            <person name="Reily A."/>
            <person name="Remington K.A."/>
            <person name="Rieger T.T."/>
            <person name="Ritchie M.G."/>
            <person name="Robin C."/>
            <person name="Rogers Y.H."/>
            <person name="Rohde C."/>
            <person name="Rozas J."/>
            <person name="Rubenfield M.J."/>
            <person name="Ruiz A."/>
            <person name="Russo S."/>
            <person name="Salzberg S.L."/>
            <person name="Sanchez-Gracia A."/>
            <person name="Saranga D.J."/>
            <person name="Sato H."/>
            <person name="Schaeffer S.W."/>
            <person name="Schatz M.C."/>
            <person name="Schlenke T."/>
            <person name="Schwartz R."/>
            <person name="Segarra C."/>
            <person name="Singh R.S."/>
            <person name="Sirot L."/>
            <person name="Sirota M."/>
            <person name="Sisneros N.B."/>
            <person name="Smith C.D."/>
            <person name="Smith T.F."/>
            <person name="Spieth J."/>
            <person name="Stage D.E."/>
            <person name="Stark A."/>
            <person name="Stephan W."/>
            <person name="Strausberg R.L."/>
            <person name="Strempel S."/>
            <person name="Sturgill D."/>
            <person name="Sutton G."/>
            <person name="Sutton G.G."/>
            <person name="Tao W."/>
            <person name="Teichmann S."/>
            <person name="Tobari Y.N."/>
            <person name="Tomimura Y."/>
            <person name="Tsolas J.M."/>
            <person name="Valente V.L."/>
            <person name="Venter E."/>
            <person name="Venter J.C."/>
            <person name="Vicario S."/>
            <person name="Vieira F.G."/>
            <person name="Vilella A.J."/>
            <person name="Villasante A."/>
            <person name="Walenz B."/>
            <person name="Wang J."/>
            <person name="Wasserman M."/>
            <person name="Watts T."/>
            <person name="Wilson D."/>
            <person name="Wilson R.K."/>
            <person name="Wing R.A."/>
            <person name="Wolfner M.F."/>
            <person name="Wong A."/>
            <person name="Wong G.K."/>
            <person name="Wu C.I."/>
            <person name="Wu G."/>
            <person name="Yamamoto D."/>
            <person name="Yang H.P."/>
            <person name="Yang S.P."/>
            <person name="Yorke J.A."/>
            <person name="Yoshida K."/>
            <person name="Zdobnov E."/>
            <person name="Zhang P."/>
            <person name="Zhang Y."/>
            <person name="Zimin A.V."/>
            <person name="Baldwin J."/>
            <person name="Abdouelleil A."/>
            <person name="Abdulkadir J."/>
            <person name="Abebe A."/>
            <person name="Abera B."/>
            <person name="Abreu J."/>
            <person name="Acer S.C."/>
            <person name="Aftuck L."/>
            <person name="Alexander A."/>
            <person name="An P."/>
            <person name="Anderson E."/>
            <person name="Anderson S."/>
            <person name="Arachi H."/>
            <person name="Azer M."/>
            <person name="Bachantsang P."/>
            <person name="Barry A."/>
            <person name="Bayul T."/>
            <person name="Berlin A."/>
            <person name="Bessette D."/>
            <person name="Bloom T."/>
            <person name="Blye J."/>
            <person name="Boguslavskiy L."/>
            <person name="Bonnet C."/>
            <person name="Boukhgalter B."/>
            <person name="Bourzgui I."/>
            <person name="Brown A."/>
            <person name="Cahill P."/>
            <person name="Channer S."/>
            <person name="Cheshatsang Y."/>
            <person name="Chuda L."/>
            <person name="Citroen M."/>
            <person name="Collymore A."/>
            <person name="Cooke P."/>
            <person name="Costello M."/>
            <person name="D'Aco K."/>
            <person name="Daza R."/>
            <person name="De Haan G."/>
            <person name="DeGray S."/>
            <person name="DeMaso C."/>
            <person name="Dhargay N."/>
            <person name="Dooley K."/>
            <person name="Dooley E."/>
            <person name="Doricent M."/>
            <person name="Dorje P."/>
            <person name="Dorjee K."/>
            <person name="Dupes A."/>
            <person name="Elong R."/>
            <person name="Falk J."/>
            <person name="Farina A."/>
            <person name="Faro S."/>
            <person name="Ferguson D."/>
            <person name="Fisher S."/>
            <person name="Foley C.D."/>
            <person name="Franke A."/>
            <person name="Friedrich D."/>
            <person name="Gadbois L."/>
            <person name="Gearin G."/>
            <person name="Gearin C.R."/>
            <person name="Giannoukos G."/>
            <person name="Goode T."/>
            <person name="Graham J."/>
            <person name="Grandbois E."/>
            <person name="Grewal S."/>
            <person name="Gyaltsen K."/>
            <person name="Hafez N."/>
            <person name="Hagos B."/>
            <person name="Hall J."/>
            <person name="Henson C."/>
            <person name="Hollinger A."/>
            <person name="Honan T."/>
            <person name="Huard M.D."/>
            <person name="Hughes L."/>
            <person name="Hurhula B."/>
            <person name="Husby M.E."/>
            <person name="Kamat A."/>
            <person name="Kanga B."/>
            <person name="Kashin S."/>
            <person name="Khazanovich D."/>
            <person name="Kisner P."/>
            <person name="Lance K."/>
            <person name="Lara M."/>
            <person name="Lee W."/>
            <person name="Lennon N."/>
            <person name="Letendre F."/>
            <person name="LeVine R."/>
            <person name="Lipovsky A."/>
            <person name="Liu X."/>
            <person name="Liu J."/>
            <person name="Liu S."/>
            <person name="Lokyitsang T."/>
            <person name="Lokyitsang Y."/>
            <person name="Lubonja R."/>
            <person name="Lui A."/>
            <person name="MacDonald P."/>
            <person name="Magnisalis V."/>
            <person name="Maru K."/>
            <person name="Matthews C."/>
            <person name="McCusker W."/>
            <person name="McDonough S."/>
            <person name="Mehta T."/>
            <person name="Meldrim J."/>
            <person name="Meneus L."/>
            <person name="Mihai O."/>
            <person name="Mihalev A."/>
            <person name="Mihova T."/>
            <person name="Mittelman R."/>
            <person name="Mlenga V."/>
            <person name="Montmayeur A."/>
            <person name="Mulrain L."/>
            <person name="Navidi A."/>
            <person name="Naylor J."/>
            <person name="Negash T."/>
            <person name="Nguyen T."/>
            <person name="Nguyen N."/>
            <person name="Nicol R."/>
            <person name="Norbu C."/>
            <person name="Norbu N."/>
            <person name="Novod N."/>
            <person name="O'Neill B."/>
            <person name="Osman S."/>
            <person name="Markiewicz E."/>
            <person name="Oyono O.L."/>
            <person name="Patti C."/>
            <person name="Phunkhang P."/>
            <person name="Pierre F."/>
            <person name="Priest M."/>
            <person name="Raghuraman S."/>
            <person name="Rege F."/>
            <person name="Reyes R."/>
            <person name="Rise C."/>
            <person name="Rogov P."/>
            <person name="Ross K."/>
            <person name="Ryan E."/>
            <person name="Settipalli S."/>
            <person name="Shea T."/>
            <person name="Sherpa N."/>
            <person name="Shi L."/>
            <person name="Shih D."/>
            <person name="Sparrow T."/>
            <person name="Spaulding J."/>
            <person name="Stalker J."/>
            <person name="Stange-Thomann N."/>
            <person name="Stavropoulos S."/>
            <person name="Stone C."/>
            <person name="Strader C."/>
            <person name="Tesfaye S."/>
            <person name="Thomson T."/>
            <person name="Thoulutsang Y."/>
            <person name="Thoulutsang D."/>
            <person name="Topham K."/>
            <person name="Topping I."/>
            <person name="Tsamla T."/>
            <person name="Vassiliev H."/>
            <person name="Vo A."/>
            <person name="Wangchuk T."/>
            <person name="Wangdi T."/>
            <person name="Weiand M."/>
            <person name="Wilkinson J."/>
            <person name="Wilson A."/>
            <person name="Yadav S."/>
            <person name="Young G."/>
            <person name="Yu Q."/>
            <person name="Zembek L."/>
            <person name="Zhong D."/>
            <person name="Zimmer A."/>
            <person name="Zwirko Z."/>
            <person name="Jaffe D.B."/>
            <person name="Alvarez P."/>
            <person name="Brockman W."/>
            <person name="Butler J."/>
            <person name="Chin C."/>
            <person name="Gnerre S."/>
            <person name="Grabherr M."/>
            <person name="Kleber M."/>
            <person name="Mauceli E."/>
            <person name="MacCallum I."/>
        </authorList>
    </citation>
    <scope>NUCLEOTIDE SEQUENCE [LARGE SCALE GENOMIC DNA]</scope>
    <source>
        <strain evidence="3 4">TSC#14021-0224.01</strain>
    </source>
</reference>
<feature type="compositionally biased region" description="Low complexity" evidence="1">
    <location>
        <begin position="323"/>
        <end position="335"/>
    </location>
</feature>
<dbReference type="HOGENOM" id="CLU_024826_0_0_1"/>
<organism evidence="3 4">
    <name type="scientific">Drosophila erecta</name>
    <name type="common">Fruit fly</name>
    <dbReference type="NCBI Taxonomy" id="7220"/>
    <lineage>
        <taxon>Eukaryota</taxon>
        <taxon>Metazoa</taxon>
        <taxon>Ecdysozoa</taxon>
        <taxon>Arthropoda</taxon>
        <taxon>Hexapoda</taxon>
        <taxon>Insecta</taxon>
        <taxon>Pterygota</taxon>
        <taxon>Neoptera</taxon>
        <taxon>Endopterygota</taxon>
        <taxon>Diptera</taxon>
        <taxon>Brachycera</taxon>
        <taxon>Muscomorpha</taxon>
        <taxon>Ephydroidea</taxon>
        <taxon>Drosophilidae</taxon>
        <taxon>Drosophila</taxon>
        <taxon>Sophophora</taxon>
    </lineage>
</organism>
<dbReference type="PANTHER" id="PTHR23099:SF0">
    <property type="entry name" value="GERM CELL NUCLEAR ACIDIC PROTEIN"/>
    <property type="match status" value="1"/>
</dbReference>
<dbReference type="SMART" id="SM00731">
    <property type="entry name" value="SprT"/>
    <property type="match status" value="1"/>
</dbReference>
<evidence type="ECO:0000313" key="3">
    <source>
        <dbReference type="EMBL" id="EDV45671.2"/>
    </source>
</evidence>
<dbReference type="InterPro" id="IPR006640">
    <property type="entry name" value="SprT-like_domain"/>
</dbReference>
<evidence type="ECO:0000256" key="1">
    <source>
        <dbReference type="SAM" id="MobiDB-lite"/>
    </source>
</evidence>
<dbReference type="GO" id="GO:0006974">
    <property type="term" value="P:DNA damage response"/>
    <property type="evidence" value="ECO:0007669"/>
    <property type="project" value="UniProtKB-ARBA"/>
</dbReference>
<dbReference type="GO" id="GO:0005634">
    <property type="term" value="C:nucleus"/>
    <property type="evidence" value="ECO:0007669"/>
    <property type="project" value="TreeGrafter"/>
</dbReference>
<name>B3NTW3_DROER</name>
<feature type="compositionally biased region" description="Acidic residues" evidence="1">
    <location>
        <begin position="348"/>
        <end position="371"/>
    </location>
</feature>
<dbReference type="PANTHER" id="PTHR23099">
    <property type="entry name" value="TRANSCRIPTIONAL REGULATOR"/>
    <property type="match status" value="1"/>
</dbReference>